<dbReference type="AlphaFoldDB" id="A0A4R5CP60"/>
<name>A0A4R5CP60_9ACTN</name>
<keyword evidence="2" id="KW-1185">Reference proteome</keyword>
<reference evidence="1 2" key="1">
    <citation type="submission" date="2019-03" db="EMBL/GenBank/DDBJ databases">
        <title>Draft genome sequences of novel Actinobacteria.</title>
        <authorList>
            <person name="Sahin N."/>
            <person name="Ay H."/>
            <person name="Saygin H."/>
        </authorList>
    </citation>
    <scope>NUCLEOTIDE SEQUENCE [LARGE SCALE GENOMIC DNA]</scope>
    <source>
        <strain evidence="1 2">5K138</strain>
    </source>
</reference>
<accession>A0A4R5CP60</accession>
<dbReference type="Proteomes" id="UP000294739">
    <property type="component" value="Unassembled WGS sequence"/>
</dbReference>
<protein>
    <submittedName>
        <fullName evidence="1">Uncharacterized protein</fullName>
    </submittedName>
</protein>
<gene>
    <name evidence="1" type="ORF">E1269_23730</name>
</gene>
<evidence type="ECO:0000313" key="2">
    <source>
        <dbReference type="Proteomes" id="UP000294739"/>
    </source>
</evidence>
<sequence length="63" mass="7386">MNTLYAVTVEHKLRIQQWNTPQRRHLASALAARTPWRRRFMRRLRLLATQPASSLPAPAPERP</sequence>
<dbReference type="RefSeq" id="WP_131899227.1">
    <property type="nucleotide sequence ID" value="NZ_SMKZ01000043.1"/>
</dbReference>
<comment type="caution">
    <text evidence="1">The sequence shown here is derived from an EMBL/GenBank/DDBJ whole genome shotgun (WGS) entry which is preliminary data.</text>
</comment>
<organism evidence="1 2">
    <name type="scientific">Jiangella asiatica</name>
    <dbReference type="NCBI Taxonomy" id="2530372"/>
    <lineage>
        <taxon>Bacteria</taxon>
        <taxon>Bacillati</taxon>
        <taxon>Actinomycetota</taxon>
        <taxon>Actinomycetes</taxon>
        <taxon>Jiangellales</taxon>
        <taxon>Jiangellaceae</taxon>
        <taxon>Jiangella</taxon>
    </lineage>
</organism>
<dbReference type="EMBL" id="SMKZ01000043">
    <property type="protein sequence ID" value="TDE01177.1"/>
    <property type="molecule type" value="Genomic_DNA"/>
</dbReference>
<proteinExistence type="predicted"/>
<evidence type="ECO:0000313" key="1">
    <source>
        <dbReference type="EMBL" id="TDE01177.1"/>
    </source>
</evidence>
<dbReference type="InParanoid" id="A0A4R5CP60"/>